<dbReference type="AlphaFoldDB" id="A0AAD6HBW3"/>
<feature type="chain" id="PRO_5042083564" evidence="1">
    <location>
        <begin position="23"/>
        <end position="169"/>
    </location>
</feature>
<reference evidence="2" key="1">
    <citation type="journal article" date="2023" name="IMA Fungus">
        <title>Comparative genomic study of the Penicillium genus elucidates a diverse pangenome and 15 lateral gene transfer events.</title>
        <authorList>
            <person name="Petersen C."/>
            <person name="Sorensen T."/>
            <person name="Nielsen M.R."/>
            <person name="Sondergaard T.E."/>
            <person name="Sorensen J.L."/>
            <person name="Fitzpatrick D.A."/>
            <person name="Frisvad J.C."/>
            <person name="Nielsen K.L."/>
        </authorList>
    </citation>
    <scope>NUCLEOTIDE SEQUENCE</scope>
    <source>
        <strain evidence="2">IBT 17514</strain>
    </source>
</reference>
<evidence type="ECO:0000313" key="2">
    <source>
        <dbReference type="EMBL" id="KAJ5704114.1"/>
    </source>
</evidence>
<comment type="caution">
    <text evidence="2">The sequence shown here is derived from an EMBL/GenBank/DDBJ whole genome shotgun (WGS) entry which is preliminary data.</text>
</comment>
<evidence type="ECO:0000256" key="1">
    <source>
        <dbReference type="SAM" id="SignalP"/>
    </source>
</evidence>
<dbReference type="Proteomes" id="UP001215712">
    <property type="component" value="Unassembled WGS sequence"/>
</dbReference>
<evidence type="ECO:0000313" key="3">
    <source>
        <dbReference type="Proteomes" id="UP001215712"/>
    </source>
</evidence>
<accession>A0AAD6HBW3</accession>
<reference evidence="2" key="2">
    <citation type="submission" date="2023-01" db="EMBL/GenBank/DDBJ databases">
        <authorList>
            <person name="Petersen C."/>
        </authorList>
    </citation>
    <scope>NUCLEOTIDE SEQUENCE</scope>
    <source>
        <strain evidence="2">IBT 17514</strain>
    </source>
</reference>
<keyword evidence="1" id="KW-0732">Signal</keyword>
<dbReference type="EMBL" id="JAQJAN010000020">
    <property type="protein sequence ID" value="KAJ5704114.1"/>
    <property type="molecule type" value="Genomic_DNA"/>
</dbReference>
<protein>
    <submittedName>
        <fullName evidence="2">Uncharacterized protein</fullName>
    </submittedName>
</protein>
<proteinExistence type="predicted"/>
<organism evidence="2 3">
    <name type="scientific">Penicillium malachiteum</name>
    <dbReference type="NCBI Taxonomy" id="1324776"/>
    <lineage>
        <taxon>Eukaryota</taxon>
        <taxon>Fungi</taxon>
        <taxon>Dikarya</taxon>
        <taxon>Ascomycota</taxon>
        <taxon>Pezizomycotina</taxon>
        <taxon>Eurotiomycetes</taxon>
        <taxon>Eurotiomycetidae</taxon>
        <taxon>Eurotiales</taxon>
        <taxon>Aspergillaceae</taxon>
        <taxon>Penicillium</taxon>
    </lineage>
</organism>
<keyword evidence="3" id="KW-1185">Reference proteome</keyword>
<gene>
    <name evidence="2" type="ORF">N7493_011252</name>
</gene>
<feature type="signal peptide" evidence="1">
    <location>
        <begin position="1"/>
        <end position="22"/>
    </location>
</feature>
<sequence>MFWTKRLLLYLIPVAIGPLAITCLPDGWRVWPETRAAVADHVIEERNLECDIYVAVINLLGALGGPATAFCSSYLHIPSVTTVPGPTITPKPVTYTEILSTTNGPERMMRMLMERRANEPANNIEARATPAALQGLSSGEISAACSCLHITPAIVYTQTFTAPAQVSQT</sequence>
<name>A0AAD6HBW3_9EURO</name>